<comment type="caution">
    <text evidence="1">The sequence shown here is derived from an EMBL/GenBank/DDBJ whole genome shotgun (WGS) entry which is preliminary data.</text>
</comment>
<gene>
    <name evidence="1" type="ORF">CCMP2556_LOCUS6410</name>
</gene>
<name>A0ABP0IFF8_9DINO</name>
<proteinExistence type="predicted"/>
<keyword evidence="2" id="KW-1185">Reference proteome</keyword>
<evidence type="ECO:0000313" key="1">
    <source>
        <dbReference type="EMBL" id="CAK9001321.1"/>
    </source>
</evidence>
<organism evidence="1 2">
    <name type="scientific">Durusdinium trenchii</name>
    <dbReference type="NCBI Taxonomy" id="1381693"/>
    <lineage>
        <taxon>Eukaryota</taxon>
        <taxon>Sar</taxon>
        <taxon>Alveolata</taxon>
        <taxon>Dinophyceae</taxon>
        <taxon>Suessiales</taxon>
        <taxon>Symbiodiniaceae</taxon>
        <taxon>Durusdinium</taxon>
    </lineage>
</organism>
<evidence type="ECO:0000313" key="2">
    <source>
        <dbReference type="Proteomes" id="UP001642484"/>
    </source>
</evidence>
<reference evidence="1 2" key="1">
    <citation type="submission" date="2024-02" db="EMBL/GenBank/DDBJ databases">
        <authorList>
            <person name="Chen Y."/>
            <person name="Shah S."/>
            <person name="Dougan E. K."/>
            <person name="Thang M."/>
            <person name="Chan C."/>
        </authorList>
    </citation>
    <scope>NUCLEOTIDE SEQUENCE [LARGE SCALE GENOMIC DNA]</scope>
</reference>
<sequence>MAPHGRVQDFNFDLETIAPFVESFANKTGIPVGGICQDVSCVDLIWKDSPNTQEEPYTLEALLAWDWKRSADLHCLDAGARRQVSPTSDINPPSPPDWKEGYAEFKHTKARAQSIGRIWSLCSKDERIATIRNSKKLIR</sequence>
<accession>A0ABP0IFF8</accession>
<dbReference type="Proteomes" id="UP001642484">
    <property type="component" value="Unassembled WGS sequence"/>
</dbReference>
<protein>
    <submittedName>
        <fullName evidence="1">Uncharacterized protein</fullName>
    </submittedName>
</protein>
<dbReference type="EMBL" id="CAXAMN010002780">
    <property type="protein sequence ID" value="CAK9001321.1"/>
    <property type="molecule type" value="Genomic_DNA"/>
</dbReference>